<dbReference type="Gene3D" id="3.10.120.10">
    <property type="entry name" value="Cytochrome b5-like heme/steroid binding domain"/>
    <property type="match status" value="1"/>
</dbReference>
<comment type="similarity">
    <text evidence="1">Belongs to the cytochrome b5 family. MAPR subfamily.</text>
</comment>
<reference evidence="3 4" key="1">
    <citation type="submission" date="2023-09" db="EMBL/GenBank/DDBJ databases">
        <title>Genomes of two closely related lineages of the louse Polyplax serrata with different host specificities.</title>
        <authorList>
            <person name="Martinu J."/>
            <person name="Tarabai H."/>
            <person name="Stefka J."/>
            <person name="Hypsa V."/>
        </authorList>
    </citation>
    <scope>NUCLEOTIDE SEQUENCE [LARGE SCALE GENOMIC DNA]</scope>
    <source>
        <strain evidence="3">98ZLc_SE</strain>
    </source>
</reference>
<feature type="domain" description="Cytochrome b5 heme-binding" evidence="2">
    <location>
        <begin position="12"/>
        <end position="108"/>
    </location>
</feature>
<proteinExistence type="inferred from homology"/>
<dbReference type="EMBL" id="JAWJWF010000002">
    <property type="protein sequence ID" value="KAK6638327.1"/>
    <property type="molecule type" value="Genomic_DNA"/>
</dbReference>
<dbReference type="SUPFAM" id="SSF55856">
    <property type="entry name" value="Cytochrome b5-like heme/steroid binding domain"/>
    <property type="match status" value="1"/>
</dbReference>
<dbReference type="PANTHER" id="PTHR10281:SF4">
    <property type="entry name" value="NEUFERRICIN"/>
    <property type="match status" value="1"/>
</dbReference>
<dbReference type="Pfam" id="PF00173">
    <property type="entry name" value="Cyt-b5"/>
    <property type="match status" value="1"/>
</dbReference>
<dbReference type="PANTHER" id="PTHR10281">
    <property type="entry name" value="MEMBRANE-ASSOCIATED PROGESTERONE RECEPTOR COMPONENT-RELATED"/>
    <property type="match status" value="1"/>
</dbReference>
<gene>
    <name evidence="3" type="ORF">RUM44_008756</name>
</gene>
<sequence>MISTKTSKTLLFTSDELKSYNGEKGSKGTYLSILGDVYDVSKGQRHYGPGGPYHVFAGRDASRSFVTGNFDGDTQVDDVLDLSNNELLSLRDWSKFYKKEYDYKGKLIGRFYDNEGKRTEYWENLEEKFNDAEKSKQNKLNDELLFPPCNVEWNAETGTKVWCSKKSGGIERNWAGVPRKLYMVGSESYRCACIDINEIQNSESPQYARRGHLKTYEHCDPLQYMCFVKE</sequence>
<evidence type="ECO:0000259" key="2">
    <source>
        <dbReference type="SMART" id="SM01117"/>
    </source>
</evidence>
<dbReference type="InterPro" id="IPR050577">
    <property type="entry name" value="MAPR/NEUFC/NENF-like"/>
</dbReference>
<dbReference type="SMART" id="SM01117">
    <property type="entry name" value="Cyt-b5"/>
    <property type="match status" value="1"/>
</dbReference>
<evidence type="ECO:0000313" key="4">
    <source>
        <dbReference type="Proteomes" id="UP001359485"/>
    </source>
</evidence>
<dbReference type="Proteomes" id="UP001359485">
    <property type="component" value="Unassembled WGS sequence"/>
</dbReference>
<dbReference type="InterPro" id="IPR001199">
    <property type="entry name" value="Cyt_B5-like_heme/steroid-bd"/>
</dbReference>
<accession>A0ABR1BDD6</accession>
<organism evidence="3 4">
    <name type="scientific">Polyplax serrata</name>
    <name type="common">Common mouse louse</name>
    <dbReference type="NCBI Taxonomy" id="468196"/>
    <lineage>
        <taxon>Eukaryota</taxon>
        <taxon>Metazoa</taxon>
        <taxon>Ecdysozoa</taxon>
        <taxon>Arthropoda</taxon>
        <taxon>Hexapoda</taxon>
        <taxon>Insecta</taxon>
        <taxon>Pterygota</taxon>
        <taxon>Neoptera</taxon>
        <taxon>Paraneoptera</taxon>
        <taxon>Psocodea</taxon>
        <taxon>Troctomorpha</taxon>
        <taxon>Phthiraptera</taxon>
        <taxon>Anoplura</taxon>
        <taxon>Polyplacidae</taxon>
        <taxon>Polyplax</taxon>
    </lineage>
</organism>
<keyword evidence="4" id="KW-1185">Reference proteome</keyword>
<name>A0ABR1BDD6_POLSC</name>
<protein>
    <recommendedName>
        <fullName evidence="2">Cytochrome b5 heme-binding domain-containing protein</fullName>
    </recommendedName>
</protein>
<evidence type="ECO:0000256" key="1">
    <source>
        <dbReference type="ARBA" id="ARBA00038357"/>
    </source>
</evidence>
<evidence type="ECO:0000313" key="3">
    <source>
        <dbReference type="EMBL" id="KAK6638327.1"/>
    </source>
</evidence>
<comment type="caution">
    <text evidence="3">The sequence shown here is derived from an EMBL/GenBank/DDBJ whole genome shotgun (WGS) entry which is preliminary data.</text>
</comment>
<dbReference type="InterPro" id="IPR036400">
    <property type="entry name" value="Cyt_B5-like_heme/steroid_sf"/>
</dbReference>